<dbReference type="EMBL" id="BNJJ01000002">
    <property type="protein sequence ID" value="GHO82725.1"/>
    <property type="molecule type" value="Genomic_DNA"/>
</dbReference>
<dbReference type="RefSeq" id="WP_201360375.1">
    <property type="nucleotide sequence ID" value="NZ_BNJJ01000002.1"/>
</dbReference>
<dbReference type="InterPro" id="IPR032806">
    <property type="entry name" value="YbfD_N"/>
</dbReference>
<dbReference type="InterPro" id="IPR051698">
    <property type="entry name" value="Transposase_11-like"/>
</dbReference>
<dbReference type="NCBIfam" id="NF033564">
    <property type="entry name" value="transpos_ISAs1"/>
    <property type="match status" value="1"/>
</dbReference>
<dbReference type="PANTHER" id="PTHR30298">
    <property type="entry name" value="H REPEAT-ASSOCIATED PREDICTED TRANSPOSASE"/>
    <property type="match status" value="1"/>
</dbReference>
<dbReference type="InterPro" id="IPR047647">
    <property type="entry name" value="ISAs1_transpos"/>
</dbReference>
<evidence type="ECO:0000259" key="2">
    <source>
        <dbReference type="Pfam" id="PF13808"/>
    </source>
</evidence>
<gene>
    <name evidence="3" type="ORF">KSZ_07310</name>
</gene>
<reference evidence="3 4" key="1">
    <citation type="journal article" date="2021" name="Int. J. Syst. Evol. Microbiol.">
        <title>Reticulibacter mediterranei gen. nov., sp. nov., within the new family Reticulibacteraceae fam. nov., and Ktedonospora formicarum gen. nov., sp. nov., Ktedonobacter robiniae sp. nov., Dictyobacter formicarum sp. nov. and Dictyobacter arantiisoli sp. nov., belonging to the class Ktedonobacteria.</title>
        <authorList>
            <person name="Yabe S."/>
            <person name="Zheng Y."/>
            <person name="Wang C.M."/>
            <person name="Sakai Y."/>
            <person name="Abe K."/>
            <person name="Yokota A."/>
            <person name="Donadio S."/>
            <person name="Cavaletti L."/>
            <person name="Monciardini P."/>
        </authorList>
    </citation>
    <scope>NUCLEOTIDE SEQUENCE [LARGE SCALE GENOMIC DNA]</scope>
    <source>
        <strain evidence="3 4">SOSP1-9</strain>
    </source>
</reference>
<keyword evidence="4" id="KW-1185">Reference proteome</keyword>
<evidence type="ECO:0000313" key="4">
    <source>
        <dbReference type="Proteomes" id="UP000635565"/>
    </source>
</evidence>
<dbReference type="Proteomes" id="UP000635565">
    <property type="component" value="Unassembled WGS sequence"/>
</dbReference>
<accession>A0ABQ3VAB5</accession>
<dbReference type="InterPro" id="IPR002559">
    <property type="entry name" value="Transposase_11"/>
</dbReference>
<evidence type="ECO:0000313" key="3">
    <source>
        <dbReference type="EMBL" id="GHO82725.1"/>
    </source>
</evidence>
<evidence type="ECO:0000259" key="1">
    <source>
        <dbReference type="Pfam" id="PF01609"/>
    </source>
</evidence>
<dbReference type="PANTHER" id="PTHR30298:SF0">
    <property type="entry name" value="PROTEIN YBFL-RELATED"/>
    <property type="match status" value="1"/>
</dbReference>
<organism evidence="3 4">
    <name type="scientific">Dictyobacter formicarum</name>
    <dbReference type="NCBI Taxonomy" id="2778368"/>
    <lineage>
        <taxon>Bacteria</taxon>
        <taxon>Bacillati</taxon>
        <taxon>Chloroflexota</taxon>
        <taxon>Ktedonobacteria</taxon>
        <taxon>Ktedonobacterales</taxon>
        <taxon>Dictyobacteraceae</taxon>
        <taxon>Dictyobacter</taxon>
    </lineage>
</organism>
<feature type="domain" description="H repeat-associated protein N-terminal" evidence="2">
    <location>
        <begin position="27"/>
        <end position="82"/>
    </location>
</feature>
<sequence length="341" mass="38670">MDSTTLMAQVECQPHLKDVNAHSLYASFQQIHDGRCKRGIRYPLALLLSLIVLAKLAGMDNMNGVVEWVRHQSSWLNALFGTSYHRWLCFSTYVYALGKLDPQVASFLLSSALLRLQAEHHGQPDPSLCKRRPDEHSHKHIAFDGKALRGTYGHHDPKQPSVHLCAFYEVQTGIVLAQRDVKEKENEISALKEMLTPGLIKGRILSADAMHTQRFFCQQVTHGGGAYLLTIKDNQPTLREELKLFFDDHAADVRWHIHRDVSSGHGRMDVRITTTSPDLRDYLARQWCGIEQVFCIERTCIQQGKPTSVEVHYGITSLTPRQADAQRIGALHRAHWAIEIV</sequence>
<dbReference type="Pfam" id="PF01609">
    <property type="entry name" value="DDE_Tnp_1"/>
    <property type="match status" value="1"/>
</dbReference>
<proteinExistence type="predicted"/>
<feature type="domain" description="Transposase IS4-like" evidence="1">
    <location>
        <begin position="137"/>
        <end position="340"/>
    </location>
</feature>
<name>A0ABQ3VAB5_9CHLR</name>
<dbReference type="Pfam" id="PF13808">
    <property type="entry name" value="DDE_Tnp_1_assoc"/>
    <property type="match status" value="1"/>
</dbReference>
<comment type="caution">
    <text evidence="3">The sequence shown here is derived from an EMBL/GenBank/DDBJ whole genome shotgun (WGS) entry which is preliminary data.</text>
</comment>
<protein>
    <submittedName>
        <fullName evidence="3">ISAs1 family transposase</fullName>
    </submittedName>
</protein>